<dbReference type="SUPFAM" id="SSF46785">
    <property type="entry name" value="Winged helix' DNA-binding domain"/>
    <property type="match status" value="1"/>
</dbReference>
<comment type="caution">
    <text evidence="2">The sequence shown here is derived from an EMBL/GenBank/DDBJ whole genome shotgun (WGS) entry which is preliminary data.</text>
</comment>
<proteinExistence type="predicted"/>
<evidence type="ECO:0000313" key="3">
    <source>
        <dbReference type="Proteomes" id="UP000294855"/>
    </source>
</evidence>
<dbReference type="AlphaFoldDB" id="A0A484F460"/>
<name>A0A484F460_9EURY</name>
<sequence>MNSLIETVFFSEKRKAVLILLFEKGPLPIETIKSELDETSVSILPQIKVLIDNNLIIQNDGIYQLTHLGETVAEKVSPFIKNLQVLSVNPKFWSEHDTGEIPENLFNRIQEIGDFKIIEIDLRTIYYEPNPIIREHIKNASSIKTFITYYAPEYVMVYYDRLMSGAPVSITTSDYIVNMAKDYKTEINNLLQLDRAELNVCSADVKIAEVTVTDKILLMVLYSTAGNLDYDFLAAESPSAVQWGNELYDYLRSRSVNKKEI</sequence>
<dbReference type="InterPro" id="IPR013561">
    <property type="entry name" value="FilR1_middle_dom"/>
</dbReference>
<dbReference type="RefSeq" id="WP_166627465.1">
    <property type="nucleotide sequence ID" value="NZ_JAHDUW010000009.1"/>
</dbReference>
<protein>
    <submittedName>
        <fullName evidence="2">Putative transcriptional regulator</fullName>
    </submittedName>
</protein>
<evidence type="ECO:0000313" key="2">
    <source>
        <dbReference type="EMBL" id="TDQ67544.1"/>
    </source>
</evidence>
<dbReference type="InterPro" id="IPR036388">
    <property type="entry name" value="WH-like_DNA-bd_sf"/>
</dbReference>
<dbReference type="Gene3D" id="1.10.10.10">
    <property type="entry name" value="Winged helix-like DNA-binding domain superfamily/Winged helix DNA-binding domain"/>
    <property type="match status" value="1"/>
</dbReference>
<feature type="domain" description="Methanogenesis regulatory protein FilR1 middle" evidence="1">
    <location>
        <begin position="127"/>
        <end position="254"/>
    </location>
</feature>
<gene>
    <name evidence="2" type="ORF">C7391_1615</name>
</gene>
<dbReference type="PIRSF" id="PIRSF006692">
    <property type="entry name" value="TF_HTH_AF0396_prd"/>
    <property type="match status" value="1"/>
</dbReference>
<accession>A0A484F460</accession>
<keyword evidence="3" id="KW-1185">Reference proteome</keyword>
<dbReference type="Proteomes" id="UP000294855">
    <property type="component" value="Unassembled WGS sequence"/>
</dbReference>
<dbReference type="Pfam" id="PF08350">
    <property type="entry name" value="FilR1_middle"/>
    <property type="match status" value="1"/>
</dbReference>
<dbReference type="OrthoDB" id="11410at2157"/>
<reference evidence="2 3" key="1">
    <citation type="submission" date="2019-03" db="EMBL/GenBank/DDBJ databases">
        <title>Genomic Encyclopedia of Type Strains, Phase IV (KMG-IV): sequencing the most valuable type-strain genomes for metagenomic binning, comparative biology and taxonomic classification.</title>
        <authorList>
            <person name="Goeker M."/>
        </authorList>
    </citation>
    <scope>NUCLEOTIDE SEQUENCE [LARGE SCALE GENOMIC DNA]</scope>
    <source>
        <strain evidence="2 3">DSM 13328</strain>
    </source>
</reference>
<dbReference type="InterPro" id="IPR036390">
    <property type="entry name" value="WH_DNA-bd_sf"/>
</dbReference>
<dbReference type="InterPro" id="IPR016490">
    <property type="entry name" value="Tscrpt_reg_HTH_AF0396-typ3"/>
</dbReference>
<organism evidence="2 3">
    <name type="scientific">Methanimicrococcus blatticola</name>
    <dbReference type="NCBI Taxonomy" id="91560"/>
    <lineage>
        <taxon>Archaea</taxon>
        <taxon>Methanobacteriati</taxon>
        <taxon>Methanobacteriota</taxon>
        <taxon>Stenosarchaea group</taxon>
        <taxon>Methanomicrobia</taxon>
        <taxon>Methanosarcinales</taxon>
        <taxon>Methanosarcinaceae</taxon>
        <taxon>Methanimicrococcus</taxon>
    </lineage>
</organism>
<evidence type="ECO:0000259" key="1">
    <source>
        <dbReference type="Pfam" id="PF08350"/>
    </source>
</evidence>
<dbReference type="EMBL" id="SNYS01000012">
    <property type="protein sequence ID" value="TDQ67544.1"/>
    <property type="molecule type" value="Genomic_DNA"/>
</dbReference>